<organism evidence="1 2">
    <name type="scientific">Pseudooceanicola marinus</name>
    <dbReference type="NCBI Taxonomy" id="396013"/>
    <lineage>
        <taxon>Bacteria</taxon>
        <taxon>Pseudomonadati</taxon>
        <taxon>Pseudomonadota</taxon>
        <taxon>Alphaproteobacteria</taxon>
        <taxon>Rhodobacterales</taxon>
        <taxon>Paracoccaceae</taxon>
        <taxon>Pseudooceanicola</taxon>
    </lineage>
</organism>
<dbReference type="InterPro" id="IPR009609">
    <property type="entry name" value="Phosphonate_metab_PhnG"/>
</dbReference>
<proteinExistence type="predicted"/>
<evidence type="ECO:0000313" key="2">
    <source>
        <dbReference type="Proteomes" id="UP000193963"/>
    </source>
</evidence>
<dbReference type="GO" id="GO:0061693">
    <property type="term" value="F:alpha-D-ribose 1-methylphosphonate 5-triphosphate synthase activity"/>
    <property type="evidence" value="ECO:0007669"/>
    <property type="project" value="UniProtKB-EC"/>
</dbReference>
<dbReference type="AlphaFoldDB" id="A0A1X6YSR3"/>
<gene>
    <name evidence="1" type="primary">phnG</name>
    <name evidence="1" type="ORF">PSM7751_01284</name>
</gene>
<name>A0A1X6YSR3_9RHOB</name>
<sequence>MSERRELTEEEAARKAWMSLLAKAPAARLAALWAEAGREAGFTWLRAPEVGGVMVRGRAGGTGAAFNLGEMSVTRCSLKTEAGAVGHAMVQGRDRKKAEIAALVDAGMQGADAPRLRAKLLDPLEAEMTAARAARATRADQTKVDFFTMVRGED</sequence>
<dbReference type="NCBIfam" id="TIGR03293">
    <property type="entry name" value="PhnG_redo"/>
    <property type="match status" value="1"/>
</dbReference>
<dbReference type="EC" id="2.7.8.37" evidence="1"/>
<dbReference type="RefSeq" id="WP_085887155.1">
    <property type="nucleotide sequence ID" value="NZ_FWFN01000002.1"/>
</dbReference>
<keyword evidence="1" id="KW-0808">Transferase</keyword>
<reference evidence="1 2" key="1">
    <citation type="submission" date="2017-03" db="EMBL/GenBank/DDBJ databases">
        <authorList>
            <person name="Afonso C.L."/>
            <person name="Miller P.J."/>
            <person name="Scott M.A."/>
            <person name="Spackman E."/>
            <person name="Goraichik I."/>
            <person name="Dimitrov K.M."/>
            <person name="Suarez D.L."/>
            <person name="Swayne D.E."/>
        </authorList>
    </citation>
    <scope>NUCLEOTIDE SEQUENCE [LARGE SCALE GENOMIC DNA]</scope>
    <source>
        <strain evidence="1 2">CECT 7751</strain>
    </source>
</reference>
<dbReference type="GO" id="GO:0015716">
    <property type="term" value="P:organic phosphonate transport"/>
    <property type="evidence" value="ECO:0007669"/>
    <property type="project" value="InterPro"/>
</dbReference>
<keyword evidence="2" id="KW-1185">Reference proteome</keyword>
<evidence type="ECO:0000313" key="1">
    <source>
        <dbReference type="EMBL" id="SLN30205.1"/>
    </source>
</evidence>
<dbReference type="GO" id="GO:0019634">
    <property type="term" value="P:organic phosphonate metabolic process"/>
    <property type="evidence" value="ECO:0007669"/>
    <property type="project" value="InterPro"/>
</dbReference>
<accession>A0A1X6YSR3</accession>
<dbReference type="Pfam" id="PF06754">
    <property type="entry name" value="PhnG"/>
    <property type="match status" value="1"/>
</dbReference>
<protein>
    <submittedName>
        <fullName evidence="1">Alpha-D-ribose 1-methylphosphonate 5-triphosphate synthase subunit PhnG</fullName>
        <ecNumber evidence="1">2.7.8.37</ecNumber>
    </submittedName>
</protein>
<dbReference type="EMBL" id="FWFN01000002">
    <property type="protein sequence ID" value="SLN30205.1"/>
    <property type="molecule type" value="Genomic_DNA"/>
</dbReference>
<dbReference type="Proteomes" id="UP000193963">
    <property type="component" value="Unassembled WGS sequence"/>
</dbReference>
<dbReference type="OrthoDB" id="530475at2"/>